<feature type="compositionally biased region" description="Polar residues" evidence="1">
    <location>
        <begin position="8"/>
        <end position="18"/>
    </location>
</feature>
<organism evidence="2 3">
    <name type="scientific">Trichinella zimbabwensis</name>
    <dbReference type="NCBI Taxonomy" id="268475"/>
    <lineage>
        <taxon>Eukaryota</taxon>
        <taxon>Metazoa</taxon>
        <taxon>Ecdysozoa</taxon>
        <taxon>Nematoda</taxon>
        <taxon>Enoplea</taxon>
        <taxon>Dorylaimia</taxon>
        <taxon>Trichinellida</taxon>
        <taxon>Trichinellidae</taxon>
        <taxon>Trichinella</taxon>
    </lineage>
</organism>
<feature type="region of interest" description="Disordered" evidence="1">
    <location>
        <begin position="1"/>
        <end position="25"/>
    </location>
</feature>
<proteinExistence type="predicted"/>
<comment type="caution">
    <text evidence="2">The sequence shown here is derived from an EMBL/GenBank/DDBJ whole genome shotgun (WGS) entry which is preliminary data.</text>
</comment>
<dbReference type="EMBL" id="JYDP01000286">
    <property type="protein sequence ID" value="KRZ01469.1"/>
    <property type="molecule type" value="Genomic_DNA"/>
</dbReference>
<sequence>MDQCPGKPTTSNVTSAQRDGSACDISPKFENQKRVSWIRWLLNQTVKTARQEIVLHCRSIKFVSTVFGPVLCRVQKRTFAWSEQPRCQKNFILTLFQQLTTAVVAEQSELLDDMEIEGIRRAVHFSHEIKPNCLLDNQPACGCSKNMAPIGAPPNACFSHSCRSQSTPA</sequence>
<accession>A0A0V1GTB4</accession>
<evidence type="ECO:0000256" key="1">
    <source>
        <dbReference type="SAM" id="MobiDB-lite"/>
    </source>
</evidence>
<gene>
    <name evidence="2" type="ORF">T11_17895</name>
</gene>
<dbReference type="AlphaFoldDB" id="A0A0V1GTB4"/>
<reference evidence="2 3" key="1">
    <citation type="submission" date="2015-01" db="EMBL/GenBank/DDBJ databases">
        <title>Evolution of Trichinella species and genotypes.</title>
        <authorList>
            <person name="Korhonen P.K."/>
            <person name="Edoardo P."/>
            <person name="Giuseppe L.R."/>
            <person name="Gasser R.B."/>
        </authorList>
    </citation>
    <scope>NUCLEOTIDE SEQUENCE [LARGE SCALE GENOMIC DNA]</scope>
    <source>
        <strain evidence="2">ISS1029</strain>
    </source>
</reference>
<dbReference type="OrthoDB" id="10645599at2759"/>
<name>A0A0V1GTB4_9BILA</name>
<evidence type="ECO:0000313" key="3">
    <source>
        <dbReference type="Proteomes" id="UP000055024"/>
    </source>
</evidence>
<evidence type="ECO:0000313" key="2">
    <source>
        <dbReference type="EMBL" id="KRZ01469.1"/>
    </source>
</evidence>
<protein>
    <submittedName>
        <fullName evidence="2">Uncharacterized protein</fullName>
    </submittedName>
</protein>
<dbReference type="Proteomes" id="UP000055024">
    <property type="component" value="Unassembled WGS sequence"/>
</dbReference>
<keyword evidence="3" id="KW-1185">Reference proteome</keyword>